<dbReference type="SUPFAM" id="SSF51261">
    <property type="entry name" value="Duplicated hybrid motif"/>
    <property type="match status" value="1"/>
</dbReference>
<gene>
    <name evidence="4" type="ORF">F3059_07705</name>
</gene>
<dbReference type="CDD" id="cd12797">
    <property type="entry name" value="M23_peptidase"/>
    <property type="match status" value="1"/>
</dbReference>
<dbReference type="PANTHER" id="PTHR21666:SF289">
    <property type="entry name" value="L-ALA--D-GLU ENDOPEPTIDASE"/>
    <property type="match status" value="1"/>
</dbReference>
<organism evidence="4 5">
    <name type="scientific">Salibacter halophilus</name>
    <dbReference type="NCBI Taxonomy" id="1803916"/>
    <lineage>
        <taxon>Bacteria</taxon>
        <taxon>Pseudomonadati</taxon>
        <taxon>Bacteroidota</taxon>
        <taxon>Flavobacteriia</taxon>
        <taxon>Flavobacteriales</taxon>
        <taxon>Salibacteraceae</taxon>
        <taxon>Salibacter</taxon>
    </lineage>
</organism>
<name>A0A6N6M7J9_9FLAO</name>
<sequence length="419" mass="48234">MRNAFLSKYTTAIRPFAKTALLAFVLLLSCSVVFGQSQKRKELEKQKSNLVKDIEYKNKLLEQTKKQKQSTLNDLVLINKKINERQQLITTIRTEINLLSDEIEENQALLESMHNDLKKLKEEYAELIRFAERNQNSYDKLMFVFAAKDFNQAYKRIKYLREYTEYRKRQAAAIKRLEKKLQEETDQLKKDRKQKEQLLTDLSSEKQKLAGEQEEQESLANNLKQKERELKKEIDKKQEEQLAIQKAIQRVIAEELRKSREANPKSKESEWSLTPEAKALADDFTSNKGQLPWPTEKGVITQSYGIKAHPVLSHLKVKNDGVAISTEEGSTARAVFDGEVSKVLIIPGAGKVVVIRHGDYLTAYGKLDDVFVTTGEKVTSKQAIGTIRTSQGKTEMEFQIRKGQKAETLDPAYWLYKAR</sequence>
<evidence type="ECO:0000256" key="2">
    <source>
        <dbReference type="SAM" id="Coils"/>
    </source>
</evidence>
<feature type="coiled-coil region" evidence="2">
    <location>
        <begin position="96"/>
        <end position="250"/>
    </location>
</feature>
<dbReference type="PROSITE" id="PS51257">
    <property type="entry name" value="PROKAR_LIPOPROTEIN"/>
    <property type="match status" value="1"/>
</dbReference>
<dbReference type="Proteomes" id="UP000435357">
    <property type="component" value="Unassembled WGS sequence"/>
</dbReference>
<keyword evidence="1" id="KW-0732">Signal</keyword>
<dbReference type="GO" id="GO:0004222">
    <property type="term" value="F:metalloendopeptidase activity"/>
    <property type="evidence" value="ECO:0007669"/>
    <property type="project" value="TreeGrafter"/>
</dbReference>
<keyword evidence="2" id="KW-0175">Coiled coil</keyword>
<comment type="caution">
    <text evidence="4">The sequence shown here is derived from an EMBL/GenBank/DDBJ whole genome shotgun (WGS) entry which is preliminary data.</text>
</comment>
<evidence type="ECO:0000259" key="3">
    <source>
        <dbReference type="Pfam" id="PF01551"/>
    </source>
</evidence>
<evidence type="ECO:0000313" key="4">
    <source>
        <dbReference type="EMBL" id="KAB1063913.1"/>
    </source>
</evidence>
<evidence type="ECO:0000256" key="1">
    <source>
        <dbReference type="ARBA" id="ARBA00022729"/>
    </source>
</evidence>
<dbReference type="Gene3D" id="6.10.250.3150">
    <property type="match status" value="1"/>
</dbReference>
<dbReference type="PANTHER" id="PTHR21666">
    <property type="entry name" value="PEPTIDASE-RELATED"/>
    <property type="match status" value="1"/>
</dbReference>
<reference evidence="4 5" key="1">
    <citation type="submission" date="2019-09" db="EMBL/GenBank/DDBJ databases">
        <title>Genomes of Cryomorphaceae.</title>
        <authorList>
            <person name="Bowman J.P."/>
        </authorList>
    </citation>
    <scope>NUCLEOTIDE SEQUENCE [LARGE SCALE GENOMIC DNA]</scope>
    <source>
        <strain evidence="4 5">KCTC 52047</strain>
    </source>
</reference>
<dbReference type="InterPro" id="IPR011055">
    <property type="entry name" value="Dup_hybrid_motif"/>
</dbReference>
<feature type="domain" description="M23ase beta-sheet core" evidence="3">
    <location>
        <begin position="319"/>
        <end position="405"/>
    </location>
</feature>
<dbReference type="OrthoDB" id="9815884at2"/>
<dbReference type="Gene3D" id="2.70.70.10">
    <property type="entry name" value="Glucose Permease (Domain IIA)"/>
    <property type="match status" value="1"/>
</dbReference>
<dbReference type="EMBL" id="WACR01000006">
    <property type="protein sequence ID" value="KAB1063913.1"/>
    <property type="molecule type" value="Genomic_DNA"/>
</dbReference>
<dbReference type="AlphaFoldDB" id="A0A6N6M7J9"/>
<dbReference type="Pfam" id="PF01551">
    <property type="entry name" value="Peptidase_M23"/>
    <property type="match status" value="1"/>
</dbReference>
<keyword evidence="5" id="KW-1185">Reference proteome</keyword>
<proteinExistence type="predicted"/>
<protein>
    <submittedName>
        <fullName evidence="4">Peptidoglycan DD-metalloendopeptidase family protein</fullName>
    </submittedName>
</protein>
<dbReference type="InterPro" id="IPR016047">
    <property type="entry name" value="M23ase_b-sheet_dom"/>
</dbReference>
<dbReference type="RefSeq" id="WP_151167900.1">
    <property type="nucleotide sequence ID" value="NZ_WACR01000006.1"/>
</dbReference>
<evidence type="ECO:0000313" key="5">
    <source>
        <dbReference type="Proteomes" id="UP000435357"/>
    </source>
</evidence>
<dbReference type="InterPro" id="IPR050570">
    <property type="entry name" value="Cell_wall_metabolism_enzyme"/>
</dbReference>
<accession>A0A6N6M7J9</accession>